<comment type="caution">
    <text evidence="1">The sequence shown here is derived from an EMBL/GenBank/DDBJ whole genome shotgun (WGS) entry which is preliminary data.</text>
</comment>
<name>A0ACA9RIG9_9GLOM</name>
<feature type="non-terminal residue" evidence="1">
    <location>
        <position position="1"/>
    </location>
</feature>
<accession>A0ACA9RIG9</accession>
<gene>
    <name evidence="1" type="ORF">SPELUC_LOCUS17450</name>
</gene>
<protein>
    <submittedName>
        <fullName evidence="1">1795_t:CDS:1</fullName>
    </submittedName>
</protein>
<organism evidence="1 2">
    <name type="scientific">Cetraspora pellucida</name>
    <dbReference type="NCBI Taxonomy" id="1433469"/>
    <lineage>
        <taxon>Eukaryota</taxon>
        <taxon>Fungi</taxon>
        <taxon>Fungi incertae sedis</taxon>
        <taxon>Mucoromycota</taxon>
        <taxon>Glomeromycotina</taxon>
        <taxon>Glomeromycetes</taxon>
        <taxon>Diversisporales</taxon>
        <taxon>Gigasporaceae</taxon>
        <taxon>Cetraspora</taxon>
    </lineage>
</organism>
<evidence type="ECO:0000313" key="2">
    <source>
        <dbReference type="Proteomes" id="UP000789366"/>
    </source>
</evidence>
<proteinExistence type="predicted"/>
<feature type="non-terminal residue" evidence="1">
    <location>
        <position position="79"/>
    </location>
</feature>
<evidence type="ECO:0000313" key="1">
    <source>
        <dbReference type="EMBL" id="CAG8793590.1"/>
    </source>
</evidence>
<keyword evidence="2" id="KW-1185">Reference proteome</keyword>
<sequence length="79" mass="8982">DILLEIVEQKKKKIKEAPTTVNLFDMIIETLLILITDISSKIIILPITLTLEIEIDPEIRIITTPTIIIDLEVEANFVI</sequence>
<dbReference type="EMBL" id="CAJVPW010071611">
    <property type="protein sequence ID" value="CAG8793590.1"/>
    <property type="molecule type" value="Genomic_DNA"/>
</dbReference>
<dbReference type="Proteomes" id="UP000789366">
    <property type="component" value="Unassembled WGS sequence"/>
</dbReference>
<reference evidence="1" key="1">
    <citation type="submission" date="2021-06" db="EMBL/GenBank/DDBJ databases">
        <authorList>
            <person name="Kallberg Y."/>
            <person name="Tangrot J."/>
            <person name="Rosling A."/>
        </authorList>
    </citation>
    <scope>NUCLEOTIDE SEQUENCE</scope>
    <source>
        <strain evidence="1">28 12/20/2015</strain>
    </source>
</reference>